<feature type="region of interest" description="Disordered" evidence="1">
    <location>
        <begin position="37"/>
        <end position="62"/>
    </location>
</feature>
<dbReference type="GeneID" id="18761300"/>
<reference evidence="2 3" key="1">
    <citation type="journal article" date="2012" name="BMC Genomics">
        <title>Sequencing the genome of Marssonina brunnea reveals fungus-poplar co-evolution.</title>
        <authorList>
            <person name="Zhu S."/>
            <person name="Cao Y.-Z."/>
            <person name="Jiang C."/>
            <person name="Tan B.-Y."/>
            <person name="Wang Z."/>
            <person name="Feng S."/>
            <person name="Zhang L."/>
            <person name="Su X.-H."/>
            <person name="Brejova B."/>
            <person name="Vinar T."/>
            <person name="Xu M."/>
            <person name="Wang M.-X."/>
            <person name="Zhang S.-G."/>
            <person name="Huang M.-R."/>
            <person name="Wu R."/>
            <person name="Zhou Y."/>
        </authorList>
    </citation>
    <scope>NUCLEOTIDE SEQUENCE [LARGE SCALE GENOMIC DNA]</scope>
    <source>
        <strain evidence="2 3">MB_m1</strain>
    </source>
</reference>
<dbReference type="EMBL" id="JH921438">
    <property type="protein sequence ID" value="EKD16896.1"/>
    <property type="molecule type" value="Genomic_DNA"/>
</dbReference>
<feature type="compositionally biased region" description="Basic and acidic residues" evidence="1">
    <location>
        <begin position="378"/>
        <end position="391"/>
    </location>
</feature>
<feature type="compositionally biased region" description="Basic residues" evidence="1">
    <location>
        <begin position="458"/>
        <end position="470"/>
    </location>
</feature>
<gene>
    <name evidence="2" type="ORF">MBM_05365</name>
</gene>
<name>K1WV04_MARBU</name>
<keyword evidence="3" id="KW-1185">Reference proteome</keyword>
<dbReference type="AlphaFoldDB" id="K1WV04"/>
<feature type="region of interest" description="Disordered" evidence="1">
    <location>
        <begin position="366"/>
        <end position="470"/>
    </location>
</feature>
<protein>
    <submittedName>
        <fullName evidence="2">Uncharacterized protein</fullName>
    </submittedName>
</protein>
<dbReference type="InParanoid" id="K1WV04"/>
<organism evidence="2 3">
    <name type="scientific">Marssonina brunnea f. sp. multigermtubi (strain MB_m1)</name>
    <name type="common">Marssonina leaf spot fungus</name>
    <dbReference type="NCBI Taxonomy" id="1072389"/>
    <lineage>
        <taxon>Eukaryota</taxon>
        <taxon>Fungi</taxon>
        <taxon>Dikarya</taxon>
        <taxon>Ascomycota</taxon>
        <taxon>Pezizomycotina</taxon>
        <taxon>Leotiomycetes</taxon>
        <taxon>Helotiales</taxon>
        <taxon>Drepanopezizaceae</taxon>
        <taxon>Drepanopeziza</taxon>
    </lineage>
</organism>
<dbReference type="KEGG" id="mbe:MBM_05365"/>
<evidence type="ECO:0000313" key="3">
    <source>
        <dbReference type="Proteomes" id="UP000006753"/>
    </source>
</evidence>
<evidence type="ECO:0000313" key="2">
    <source>
        <dbReference type="EMBL" id="EKD16896.1"/>
    </source>
</evidence>
<accession>K1WV04</accession>
<evidence type="ECO:0000256" key="1">
    <source>
        <dbReference type="SAM" id="MobiDB-lite"/>
    </source>
</evidence>
<sequence>MESKQLTSAEYQLLSSELHAGLRRILRKSHLAMDDHESAAVASEAPLKMSDTRPRGRPRGPCSKVRNLATYKLVENFNSVIQGWTDAELRKNPFGPLKNLHPSNHEIQYYKAQMIDKFADAPEEDPCVKCQERGLKCQKSWNPYDRSGRATKFGDQAWIKTTRCSGCLRVADGKCHGSKDTDFRKALRYPAGTARLIGPTKRTRNDRVQDEKVGVQDQQVGVQDQQVGVEDQQVGVQDQKVRYQEQQVQGESIQLAASISSAKPSHLRKDVPVIFRGLKLLPMPQGTTFELYIPAVVGGRRCEPGDTVRSEDLTNRQLQAQLDAVDSMTARVAYSDFSATTWSDAQVVQSNQSQSHVFGASRYPAQSSLRAQGSPALGRDDRADVLERDFRPPPGGSRNDGRAVPNVQPARASRVLESPSDDETMVVPEKARPVTPRAMQGKREASDDADSNILFKVPVHKRAKKGGTNH</sequence>
<dbReference type="HOGENOM" id="CLU_581494_0_0_1"/>
<proteinExistence type="predicted"/>
<dbReference type="Proteomes" id="UP000006753">
    <property type="component" value="Unassembled WGS sequence"/>
</dbReference>
<dbReference type="OrthoDB" id="10314999at2759"/>